<evidence type="ECO:0000256" key="2">
    <source>
        <dbReference type="ARBA" id="ARBA00023136"/>
    </source>
</evidence>
<sequence>MLKSMRKIVYLIAIAIAFTSCSEYQKALKSEDTGVKYTMAEQLYNEGKYSKANRLFEQILPKYVGKPQGERVMYMYADAAYQVNDYYLAAYQFERFANSYPKSSKAQEAAYLSAKATYLTSPKFSLDQTETYDALNKLQNYINKYPNSEYLQETNQLVQDLTQKLEKKDLEIAKQYKKTFKYKSSIKSIENFLVDYPGSELKEEALFVKLEATYELAVNSFEYLIKDRLEQAQEAYDDLIKYYPNTSFSDEATKIQESITEELSKRS</sequence>
<feature type="domain" description="Outer membrane lipoprotein BamD-like" evidence="5">
    <location>
        <begin position="37"/>
        <end position="219"/>
    </location>
</feature>
<dbReference type="Proteomes" id="UP000199138">
    <property type="component" value="Unassembled WGS sequence"/>
</dbReference>
<dbReference type="PROSITE" id="PS51257">
    <property type="entry name" value="PROKAR_LIPOPROTEIN"/>
    <property type="match status" value="1"/>
</dbReference>
<evidence type="ECO:0000256" key="1">
    <source>
        <dbReference type="ARBA" id="ARBA00022729"/>
    </source>
</evidence>
<evidence type="ECO:0000256" key="3">
    <source>
        <dbReference type="ARBA" id="ARBA00023237"/>
    </source>
</evidence>
<dbReference type="AlphaFoldDB" id="A0A1I7IKJ5"/>
<dbReference type="InterPro" id="IPR039565">
    <property type="entry name" value="BamD-like"/>
</dbReference>
<keyword evidence="3" id="KW-0998">Cell outer membrane</keyword>
<feature type="coiled-coil region" evidence="4">
    <location>
        <begin position="151"/>
        <end position="178"/>
    </location>
</feature>
<dbReference type="SUPFAM" id="SSF48452">
    <property type="entry name" value="TPR-like"/>
    <property type="match status" value="1"/>
</dbReference>
<proteinExistence type="predicted"/>
<dbReference type="STRING" id="1224947.SAMN05216480_11734"/>
<dbReference type="NCBIfam" id="TIGR03302">
    <property type="entry name" value="OM_YfiO"/>
    <property type="match status" value="1"/>
</dbReference>
<dbReference type="Pfam" id="PF13525">
    <property type="entry name" value="YfiO"/>
    <property type="match status" value="1"/>
</dbReference>
<gene>
    <name evidence="6" type="ORF">SAMN05216480_11734</name>
</gene>
<evidence type="ECO:0000313" key="7">
    <source>
        <dbReference type="Proteomes" id="UP000199138"/>
    </source>
</evidence>
<evidence type="ECO:0000259" key="5">
    <source>
        <dbReference type="Pfam" id="PF13525"/>
    </source>
</evidence>
<evidence type="ECO:0000256" key="4">
    <source>
        <dbReference type="SAM" id="Coils"/>
    </source>
</evidence>
<name>A0A1I7IKJ5_9FLAO</name>
<keyword evidence="1" id="KW-0732">Signal</keyword>
<dbReference type="Pfam" id="PF13174">
    <property type="entry name" value="TPR_6"/>
    <property type="match status" value="1"/>
</dbReference>
<dbReference type="Gene3D" id="1.25.40.10">
    <property type="entry name" value="Tetratricopeptide repeat domain"/>
    <property type="match status" value="1"/>
</dbReference>
<reference evidence="6 7" key="1">
    <citation type="submission" date="2016-10" db="EMBL/GenBank/DDBJ databases">
        <authorList>
            <person name="de Groot N.N."/>
        </authorList>
    </citation>
    <scope>NUCLEOTIDE SEQUENCE [LARGE SCALE GENOMIC DNA]</scope>
    <source>
        <strain evidence="6 7">CGMCC 1.12333</strain>
    </source>
</reference>
<dbReference type="InterPro" id="IPR011990">
    <property type="entry name" value="TPR-like_helical_dom_sf"/>
</dbReference>
<dbReference type="InterPro" id="IPR017689">
    <property type="entry name" value="BamD"/>
</dbReference>
<keyword evidence="2" id="KW-0472">Membrane</keyword>
<evidence type="ECO:0000313" key="6">
    <source>
        <dbReference type="EMBL" id="SFU73418.1"/>
    </source>
</evidence>
<dbReference type="EMBL" id="FPBK01000017">
    <property type="protein sequence ID" value="SFU73418.1"/>
    <property type="molecule type" value="Genomic_DNA"/>
</dbReference>
<organism evidence="6 7">
    <name type="scientific">Pustulibacterium marinum</name>
    <dbReference type="NCBI Taxonomy" id="1224947"/>
    <lineage>
        <taxon>Bacteria</taxon>
        <taxon>Pseudomonadati</taxon>
        <taxon>Bacteroidota</taxon>
        <taxon>Flavobacteriia</taxon>
        <taxon>Flavobacteriales</taxon>
        <taxon>Flavobacteriaceae</taxon>
        <taxon>Pustulibacterium</taxon>
    </lineage>
</organism>
<dbReference type="InterPro" id="IPR019734">
    <property type="entry name" value="TPR_rpt"/>
</dbReference>
<keyword evidence="7" id="KW-1185">Reference proteome</keyword>
<accession>A0A1I7IKJ5</accession>
<keyword evidence="4" id="KW-0175">Coiled coil</keyword>
<protein>
    <submittedName>
        <fullName evidence="6">Outer membrane protein assembly factor BamD</fullName>
    </submittedName>
</protein>